<feature type="non-terminal residue" evidence="7">
    <location>
        <position position="1"/>
    </location>
</feature>
<dbReference type="EMBL" id="JBJKFK010006680">
    <property type="protein sequence ID" value="KAL3307711.1"/>
    <property type="molecule type" value="Genomic_DNA"/>
</dbReference>
<comment type="similarity">
    <text evidence="2">Belongs to the TMEM120 family.</text>
</comment>
<reference evidence="7 8" key="1">
    <citation type="submission" date="2024-11" db="EMBL/GenBank/DDBJ databases">
        <title>Adaptive evolution of stress response genes in parasites aligns with host niche diversity.</title>
        <authorList>
            <person name="Hahn C."/>
            <person name="Resl P."/>
        </authorList>
    </citation>
    <scope>NUCLEOTIDE SEQUENCE [LARGE SCALE GENOMIC DNA]</scope>
    <source>
        <strain evidence="7">EGGRZ-B1_66</strain>
        <tissue evidence="7">Body</tissue>
    </source>
</reference>
<feature type="transmembrane region" description="Helical" evidence="6">
    <location>
        <begin position="30"/>
        <end position="50"/>
    </location>
</feature>
<proteinExistence type="inferred from homology"/>
<feature type="transmembrane region" description="Helical" evidence="6">
    <location>
        <begin position="117"/>
        <end position="134"/>
    </location>
</feature>
<name>A0ABD2PJR1_9PLAT</name>
<dbReference type="GO" id="GO:0016020">
    <property type="term" value="C:membrane"/>
    <property type="evidence" value="ECO:0007669"/>
    <property type="project" value="UniProtKB-SubCell"/>
</dbReference>
<evidence type="ECO:0008006" key="9">
    <source>
        <dbReference type="Google" id="ProtNLM"/>
    </source>
</evidence>
<evidence type="ECO:0000256" key="4">
    <source>
        <dbReference type="ARBA" id="ARBA00022989"/>
    </source>
</evidence>
<sequence>RYLRTVIGDVNLSLTTKQDKYAYKHDYERFKIFVSGVLAFMSFAILQIKQTRVLDSLYHFILVWFYCTLTIRERILIINGSRIKGWWYTYHFIMTVLSAIMLVWTNSNSYHMFRSQFFSYVLYLQLVHCIQYHYQRGCLYKLRALGSRHSMDITVDGFMSWMFRNLTFVIPFLLLAYLFQYYNAYTLYHIYNEPDCAEWEPLINAIMFFLLATGNLATMGMVLVQKLLAMKSPQVKQRLSSKYSYPATTQKIADGIRRVSSLENSKDQ</sequence>
<feature type="transmembrane region" description="Helical" evidence="6">
    <location>
        <begin position="161"/>
        <end position="182"/>
    </location>
</feature>
<evidence type="ECO:0000256" key="6">
    <source>
        <dbReference type="SAM" id="Phobius"/>
    </source>
</evidence>
<accession>A0ABD2PJR1</accession>
<evidence type="ECO:0000313" key="8">
    <source>
        <dbReference type="Proteomes" id="UP001626550"/>
    </source>
</evidence>
<feature type="transmembrane region" description="Helical" evidence="6">
    <location>
        <begin position="87"/>
        <end position="105"/>
    </location>
</feature>
<feature type="transmembrane region" description="Helical" evidence="6">
    <location>
        <begin position="202"/>
        <end position="224"/>
    </location>
</feature>
<feature type="transmembrane region" description="Helical" evidence="6">
    <location>
        <begin position="56"/>
        <end position="75"/>
    </location>
</feature>
<dbReference type="Pfam" id="PF07851">
    <property type="entry name" value="TMEM120A-B"/>
    <property type="match status" value="1"/>
</dbReference>
<dbReference type="InterPro" id="IPR012926">
    <property type="entry name" value="TMEM120A/B"/>
</dbReference>
<dbReference type="AlphaFoldDB" id="A0ABD2PJR1"/>
<dbReference type="PANTHER" id="PTHR21433">
    <property type="entry name" value="TRANSMEMBRANE PROTEIN INDUCED BY TUMOR NECROSIS FACTOR ALPHA"/>
    <property type="match status" value="1"/>
</dbReference>
<comment type="subcellular location">
    <subcellularLocation>
        <location evidence="1">Membrane</location>
        <topology evidence="1">Multi-pass membrane protein</topology>
    </subcellularLocation>
</comment>
<protein>
    <recommendedName>
        <fullName evidence="9">Transmembrane protein 120B</fullName>
    </recommendedName>
</protein>
<evidence type="ECO:0000313" key="7">
    <source>
        <dbReference type="EMBL" id="KAL3307711.1"/>
    </source>
</evidence>
<gene>
    <name evidence="7" type="ORF">Ciccas_013770</name>
</gene>
<organism evidence="7 8">
    <name type="scientific">Cichlidogyrus casuarinus</name>
    <dbReference type="NCBI Taxonomy" id="1844966"/>
    <lineage>
        <taxon>Eukaryota</taxon>
        <taxon>Metazoa</taxon>
        <taxon>Spiralia</taxon>
        <taxon>Lophotrochozoa</taxon>
        <taxon>Platyhelminthes</taxon>
        <taxon>Monogenea</taxon>
        <taxon>Monopisthocotylea</taxon>
        <taxon>Dactylogyridea</taxon>
        <taxon>Ancyrocephalidae</taxon>
        <taxon>Cichlidogyrus</taxon>
    </lineage>
</organism>
<evidence type="ECO:0000256" key="1">
    <source>
        <dbReference type="ARBA" id="ARBA00004141"/>
    </source>
</evidence>
<keyword evidence="8" id="KW-1185">Reference proteome</keyword>
<keyword evidence="3 6" id="KW-0812">Transmembrane</keyword>
<dbReference type="PANTHER" id="PTHR21433:SF0">
    <property type="entry name" value="TRANSMEMBRANE PROTEIN 120 HOMOLOG"/>
    <property type="match status" value="1"/>
</dbReference>
<keyword evidence="5 6" id="KW-0472">Membrane</keyword>
<evidence type="ECO:0000256" key="5">
    <source>
        <dbReference type="ARBA" id="ARBA00023136"/>
    </source>
</evidence>
<evidence type="ECO:0000256" key="2">
    <source>
        <dbReference type="ARBA" id="ARBA00009700"/>
    </source>
</evidence>
<keyword evidence="4 6" id="KW-1133">Transmembrane helix</keyword>
<dbReference type="Proteomes" id="UP001626550">
    <property type="component" value="Unassembled WGS sequence"/>
</dbReference>
<evidence type="ECO:0000256" key="3">
    <source>
        <dbReference type="ARBA" id="ARBA00022692"/>
    </source>
</evidence>
<comment type="caution">
    <text evidence="7">The sequence shown here is derived from an EMBL/GenBank/DDBJ whole genome shotgun (WGS) entry which is preliminary data.</text>
</comment>